<protein>
    <submittedName>
        <fullName evidence="1">Mediator of RNA polymerase II transcription subunit 23</fullName>
    </submittedName>
</protein>
<evidence type="ECO:0000313" key="1">
    <source>
        <dbReference type="WBParaSite" id="MCU_000150-RA"/>
    </source>
</evidence>
<dbReference type="WBParaSite" id="MCU_000150-RA">
    <property type="protein sequence ID" value="MCU_000150-RA"/>
    <property type="gene ID" value="MCU_000150"/>
</dbReference>
<proteinExistence type="predicted"/>
<organism evidence="1">
    <name type="scientific">Mesocestoides corti</name>
    <name type="common">Flatworm</name>
    <dbReference type="NCBI Taxonomy" id="53468"/>
    <lineage>
        <taxon>Eukaryota</taxon>
        <taxon>Metazoa</taxon>
        <taxon>Spiralia</taxon>
        <taxon>Lophotrochozoa</taxon>
        <taxon>Platyhelminthes</taxon>
        <taxon>Cestoda</taxon>
        <taxon>Eucestoda</taxon>
        <taxon>Cyclophyllidea</taxon>
        <taxon>Mesocestoididae</taxon>
        <taxon>Mesocestoides</taxon>
    </lineage>
</organism>
<dbReference type="AlphaFoldDB" id="A0A5K3EFK4"/>
<accession>A0A5K3EFK4</accession>
<sequence>MASLTAVISWELFKNDTSFSSLDKYTRSLLNQFSIPSNFLDLCETSSDGVSVSALPSDCLHTVFTTLSQLREMSEWNPGYESILTFLCLIARRRDNRPSLLVYDYLVAVDSCLEHFLCQARHDATYQNQWTDTFKLGSRYIEWLFDPETTWRTWRKSMHSGQLPPGPVLPQKGNAYASSWLRDLIVNEATKLHFTHLKLALDLMCAEVATSTTAAWTTLSQELLASLMTAAIASDDQDVERFNAIIECLTFLLQRLFVMDE</sequence>
<name>A0A5K3EFK4_MESCO</name>
<reference evidence="1" key="1">
    <citation type="submission" date="2019-11" db="UniProtKB">
        <authorList>
            <consortium name="WormBaseParasite"/>
        </authorList>
    </citation>
    <scope>IDENTIFICATION</scope>
</reference>